<evidence type="ECO:0000256" key="1">
    <source>
        <dbReference type="SAM" id="Phobius"/>
    </source>
</evidence>
<organism evidence="2 3">
    <name type="scientific">Pocillopora meandrina</name>
    <dbReference type="NCBI Taxonomy" id="46732"/>
    <lineage>
        <taxon>Eukaryota</taxon>
        <taxon>Metazoa</taxon>
        <taxon>Cnidaria</taxon>
        <taxon>Anthozoa</taxon>
        <taxon>Hexacorallia</taxon>
        <taxon>Scleractinia</taxon>
        <taxon>Astrocoeniina</taxon>
        <taxon>Pocilloporidae</taxon>
        <taxon>Pocillopora</taxon>
    </lineage>
</organism>
<keyword evidence="1" id="KW-0472">Membrane</keyword>
<name>A0AAU9X995_9CNID</name>
<keyword evidence="1" id="KW-1133">Transmembrane helix</keyword>
<comment type="caution">
    <text evidence="2">The sequence shown here is derived from an EMBL/GenBank/DDBJ whole genome shotgun (WGS) entry which is preliminary data.</text>
</comment>
<proteinExistence type="predicted"/>
<sequence>MKLQECRLQMSSRGMFQLHTTFLDLLLESVNIVNDSHEAEMSNFKKSCQKSSCRSCKVILTAYACGLEGLCMVACDEGNDTFNNGKESPGTGTSIEGEHDDKKVCSTFEQTISATITFYQFKRYSLRRMDHLLSIFFNIQLVLALQFSSALKHIRVLLQDFFH</sequence>
<dbReference type="Proteomes" id="UP001159428">
    <property type="component" value="Unassembled WGS sequence"/>
</dbReference>
<feature type="transmembrane region" description="Helical" evidence="1">
    <location>
        <begin position="132"/>
        <end position="151"/>
    </location>
</feature>
<protein>
    <submittedName>
        <fullName evidence="2">Uncharacterized protein</fullName>
    </submittedName>
</protein>
<keyword evidence="3" id="KW-1185">Reference proteome</keyword>
<dbReference type="AlphaFoldDB" id="A0AAU9X995"/>
<evidence type="ECO:0000313" key="2">
    <source>
        <dbReference type="EMBL" id="CAH3140707.1"/>
    </source>
</evidence>
<dbReference type="EMBL" id="CALNXJ010000034">
    <property type="protein sequence ID" value="CAH3140707.1"/>
    <property type="molecule type" value="Genomic_DNA"/>
</dbReference>
<keyword evidence="1" id="KW-0812">Transmembrane</keyword>
<gene>
    <name evidence="2" type="ORF">PMEA_00019374</name>
</gene>
<reference evidence="2 3" key="1">
    <citation type="submission" date="2022-05" db="EMBL/GenBank/DDBJ databases">
        <authorList>
            <consortium name="Genoscope - CEA"/>
            <person name="William W."/>
        </authorList>
    </citation>
    <scope>NUCLEOTIDE SEQUENCE [LARGE SCALE GENOMIC DNA]</scope>
</reference>
<evidence type="ECO:0000313" key="3">
    <source>
        <dbReference type="Proteomes" id="UP001159428"/>
    </source>
</evidence>
<accession>A0AAU9X995</accession>